<proteinExistence type="predicted"/>
<protein>
    <submittedName>
        <fullName evidence="1">Uncharacterized protein</fullName>
    </submittedName>
</protein>
<reference evidence="1 2" key="1">
    <citation type="journal article" date="2019" name="Sci. Rep.">
        <title>Orb-weaving spider Araneus ventricosus genome elucidates the spidroin gene catalogue.</title>
        <authorList>
            <person name="Kono N."/>
            <person name="Nakamura H."/>
            <person name="Ohtoshi R."/>
            <person name="Moran D.A.P."/>
            <person name="Shinohara A."/>
            <person name="Yoshida Y."/>
            <person name="Fujiwara M."/>
            <person name="Mori M."/>
            <person name="Tomita M."/>
            <person name="Arakawa K."/>
        </authorList>
    </citation>
    <scope>NUCLEOTIDE SEQUENCE [LARGE SCALE GENOMIC DNA]</scope>
</reference>
<evidence type="ECO:0000313" key="2">
    <source>
        <dbReference type="Proteomes" id="UP000499080"/>
    </source>
</evidence>
<name>A0A4Y2X9E4_ARAVE</name>
<gene>
    <name evidence="1" type="ORF">AVEN_245455_1</name>
</gene>
<comment type="caution">
    <text evidence="1">The sequence shown here is derived from an EMBL/GenBank/DDBJ whole genome shotgun (WGS) entry which is preliminary data.</text>
</comment>
<dbReference type="EMBL" id="BGPR01072663">
    <property type="protein sequence ID" value="GBO45520.1"/>
    <property type="molecule type" value="Genomic_DNA"/>
</dbReference>
<sequence length="99" mass="11126">MNTWIRSRRISKRGLASLVGTIMAWAFRLPLIERASNGRMWTAAGDGYEDSGLCTRAIAATVIGWRILQTEVISIWIILFGYFSSLESSTSNVNGQWRN</sequence>
<dbReference type="Proteomes" id="UP000499080">
    <property type="component" value="Unassembled WGS sequence"/>
</dbReference>
<organism evidence="1 2">
    <name type="scientific">Araneus ventricosus</name>
    <name type="common">Orbweaver spider</name>
    <name type="synonym">Epeira ventricosa</name>
    <dbReference type="NCBI Taxonomy" id="182803"/>
    <lineage>
        <taxon>Eukaryota</taxon>
        <taxon>Metazoa</taxon>
        <taxon>Ecdysozoa</taxon>
        <taxon>Arthropoda</taxon>
        <taxon>Chelicerata</taxon>
        <taxon>Arachnida</taxon>
        <taxon>Araneae</taxon>
        <taxon>Araneomorphae</taxon>
        <taxon>Entelegynae</taxon>
        <taxon>Araneoidea</taxon>
        <taxon>Araneidae</taxon>
        <taxon>Araneus</taxon>
    </lineage>
</organism>
<evidence type="ECO:0000313" key="1">
    <source>
        <dbReference type="EMBL" id="GBO45520.1"/>
    </source>
</evidence>
<accession>A0A4Y2X9E4</accession>
<dbReference type="AlphaFoldDB" id="A0A4Y2X9E4"/>
<keyword evidence="2" id="KW-1185">Reference proteome</keyword>